<accession>A0A174I9K4</accession>
<name>A0A174I9K4_9BACE</name>
<reference evidence="2 3" key="1">
    <citation type="submission" date="2015-09" db="EMBL/GenBank/DDBJ databases">
        <authorList>
            <consortium name="Pathogen Informatics"/>
        </authorList>
    </citation>
    <scope>NUCLEOTIDE SEQUENCE [LARGE SCALE GENOMIC DNA]</scope>
    <source>
        <strain evidence="2 3">2789STDY5608840</strain>
    </source>
</reference>
<dbReference type="EMBL" id="CYZH01000017">
    <property type="protein sequence ID" value="CUO81705.1"/>
    <property type="molecule type" value="Genomic_DNA"/>
</dbReference>
<protein>
    <recommendedName>
        <fullName evidence="4">Transmembrane protein</fullName>
    </recommendedName>
</protein>
<evidence type="ECO:0000313" key="2">
    <source>
        <dbReference type="EMBL" id="CUO81705.1"/>
    </source>
</evidence>
<keyword evidence="1" id="KW-0472">Membrane</keyword>
<dbReference type="AlphaFoldDB" id="A0A174I9K4"/>
<evidence type="ECO:0008006" key="4">
    <source>
        <dbReference type="Google" id="ProtNLM"/>
    </source>
</evidence>
<dbReference type="STRING" id="338188.ERS852397_02867"/>
<keyword evidence="1" id="KW-1133">Transmembrane helix</keyword>
<keyword evidence="1" id="KW-0812">Transmembrane</keyword>
<organism evidence="2 3">
    <name type="scientific">Bacteroides finegoldii</name>
    <dbReference type="NCBI Taxonomy" id="338188"/>
    <lineage>
        <taxon>Bacteria</taxon>
        <taxon>Pseudomonadati</taxon>
        <taxon>Bacteroidota</taxon>
        <taxon>Bacteroidia</taxon>
        <taxon>Bacteroidales</taxon>
        <taxon>Bacteroidaceae</taxon>
        <taxon>Bacteroides</taxon>
    </lineage>
</organism>
<feature type="transmembrane region" description="Helical" evidence="1">
    <location>
        <begin position="17"/>
        <end position="34"/>
    </location>
</feature>
<sequence length="90" mass="10664">MIREDKTPAKKMLSTKNNIYIGLCILYLVLLMINRKYPIGDITLHIVYLSTWFFLLLWEVIDVLINRKKNISFIVIISMVLVMYIANMLR</sequence>
<feature type="transmembrane region" description="Helical" evidence="1">
    <location>
        <begin position="46"/>
        <end position="65"/>
    </location>
</feature>
<proteinExistence type="predicted"/>
<gene>
    <name evidence="2" type="ORF">ERS852397_02867</name>
</gene>
<evidence type="ECO:0000256" key="1">
    <source>
        <dbReference type="SAM" id="Phobius"/>
    </source>
</evidence>
<evidence type="ECO:0000313" key="3">
    <source>
        <dbReference type="Proteomes" id="UP000095517"/>
    </source>
</evidence>
<dbReference type="Proteomes" id="UP000095517">
    <property type="component" value="Unassembled WGS sequence"/>
</dbReference>
<feature type="transmembrane region" description="Helical" evidence="1">
    <location>
        <begin position="71"/>
        <end position="89"/>
    </location>
</feature>